<evidence type="ECO:0000256" key="3">
    <source>
        <dbReference type="ARBA" id="ARBA00022833"/>
    </source>
</evidence>
<dbReference type="Pfam" id="PF00643">
    <property type="entry name" value="zf-B_box"/>
    <property type="match status" value="1"/>
</dbReference>
<dbReference type="PROSITE" id="PS50188">
    <property type="entry name" value="B302_SPRY"/>
    <property type="match status" value="1"/>
</dbReference>
<proteinExistence type="predicted"/>
<dbReference type="SMART" id="SM00449">
    <property type="entry name" value="SPRY"/>
    <property type="match status" value="1"/>
</dbReference>
<dbReference type="GO" id="GO:0008270">
    <property type="term" value="F:zinc ion binding"/>
    <property type="evidence" value="ECO:0007669"/>
    <property type="project" value="UniProtKB-KW"/>
</dbReference>
<dbReference type="Gene3D" id="2.60.120.920">
    <property type="match status" value="1"/>
</dbReference>
<feature type="domain" description="B box-type" evidence="7">
    <location>
        <begin position="79"/>
        <end position="119"/>
    </location>
</feature>
<dbReference type="InterPro" id="IPR017907">
    <property type="entry name" value="Znf_RING_CS"/>
</dbReference>
<reference evidence="9" key="3">
    <citation type="submission" date="2025-09" db="UniProtKB">
        <authorList>
            <consortium name="Ensembl"/>
        </authorList>
    </citation>
    <scope>IDENTIFICATION</scope>
</reference>
<dbReference type="FunFam" id="2.60.120.920:FF:000004">
    <property type="entry name" value="Butyrophilin subfamily 1 member A1"/>
    <property type="match status" value="1"/>
</dbReference>
<dbReference type="Proteomes" id="UP000008672">
    <property type="component" value="Unassembled WGS sequence"/>
</dbReference>
<evidence type="ECO:0000259" key="6">
    <source>
        <dbReference type="PROSITE" id="PS50089"/>
    </source>
</evidence>
<keyword evidence="5" id="KW-0175">Coiled coil</keyword>
<reference evidence="9" key="2">
    <citation type="submission" date="2025-08" db="UniProtKB">
        <authorList>
            <consortium name="Ensembl"/>
        </authorList>
    </citation>
    <scope>IDENTIFICATION</scope>
</reference>
<organism evidence="9 10">
    <name type="scientific">Latimeria chalumnae</name>
    <name type="common">Coelacanth</name>
    <dbReference type="NCBI Taxonomy" id="7897"/>
    <lineage>
        <taxon>Eukaryota</taxon>
        <taxon>Metazoa</taxon>
        <taxon>Chordata</taxon>
        <taxon>Craniata</taxon>
        <taxon>Vertebrata</taxon>
        <taxon>Euteleostomi</taxon>
        <taxon>Coelacanthiformes</taxon>
        <taxon>Coelacanthidae</taxon>
        <taxon>Latimeria</taxon>
    </lineage>
</organism>
<dbReference type="CDD" id="cd13733">
    <property type="entry name" value="SPRY_PRY_C-I_1"/>
    <property type="match status" value="1"/>
</dbReference>
<dbReference type="InterPro" id="IPR001870">
    <property type="entry name" value="B30.2/SPRY"/>
</dbReference>
<dbReference type="InterPro" id="IPR003877">
    <property type="entry name" value="SPRY_dom"/>
</dbReference>
<keyword evidence="2 4" id="KW-0863">Zinc-finger</keyword>
<dbReference type="InParanoid" id="H3AGV3"/>
<dbReference type="FunCoup" id="H3AGV3">
    <property type="interactions" value="1849"/>
</dbReference>
<dbReference type="InterPro" id="IPR006574">
    <property type="entry name" value="PRY"/>
</dbReference>
<keyword evidence="3" id="KW-0862">Zinc</keyword>
<dbReference type="InterPro" id="IPR013320">
    <property type="entry name" value="ConA-like_dom_sf"/>
</dbReference>
<dbReference type="HOGENOM" id="CLU_013137_0_3_1"/>
<dbReference type="PROSITE" id="PS50089">
    <property type="entry name" value="ZF_RING_2"/>
    <property type="match status" value="1"/>
</dbReference>
<dbReference type="EMBL" id="AFYH01223078">
    <property type="status" value="NOT_ANNOTATED_CDS"/>
    <property type="molecule type" value="Genomic_DNA"/>
</dbReference>
<dbReference type="Pfam" id="PF13765">
    <property type="entry name" value="PRY"/>
    <property type="match status" value="1"/>
</dbReference>
<dbReference type="InterPro" id="IPR000315">
    <property type="entry name" value="Znf_B-box"/>
</dbReference>
<evidence type="ECO:0000256" key="2">
    <source>
        <dbReference type="ARBA" id="ARBA00022771"/>
    </source>
</evidence>
<dbReference type="PRINTS" id="PR01407">
    <property type="entry name" value="BUTYPHLNCDUF"/>
</dbReference>
<evidence type="ECO:0000259" key="8">
    <source>
        <dbReference type="PROSITE" id="PS50188"/>
    </source>
</evidence>
<dbReference type="PROSITE" id="PS50119">
    <property type="entry name" value="ZF_BBOX"/>
    <property type="match status" value="1"/>
</dbReference>
<dbReference type="AlphaFoldDB" id="H3AGV3"/>
<dbReference type="InterPro" id="IPR043136">
    <property type="entry name" value="B30.2/SPRY_sf"/>
</dbReference>
<dbReference type="InterPro" id="IPR050143">
    <property type="entry name" value="TRIM/RBCC"/>
</dbReference>
<protein>
    <recommendedName>
        <fullName evidence="11">Tripartite motif containing 35-13</fullName>
    </recommendedName>
</protein>
<dbReference type="Gene3D" id="3.30.160.60">
    <property type="entry name" value="Classic Zinc Finger"/>
    <property type="match status" value="1"/>
</dbReference>
<reference evidence="10" key="1">
    <citation type="submission" date="2011-08" db="EMBL/GenBank/DDBJ databases">
        <title>The draft genome of Latimeria chalumnae.</title>
        <authorList>
            <person name="Di Palma F."/>
            <person name="Alfoldi J."/>
            <person name="Johnson J."/>
            <person name="Berlin A."/>
            <person name="Gnerre S."/>
            <person name="Jaffe D."/>
            <person name="MacCallum I."/>
            <person name="Young S."/>
            <person name="Walker B.J."/>
            <person name="Lander E."/>
            <person name="Lindblad-Toh K."/>
        </authorList>
    </citation>
    <scope>NUCLEOTIDE SEQUENCE [LARGE SCALE GENOMIC DNA]</scope>
    <source>
        <strain evidence="10">Wild caught</strain>
    </source>
</reference>
<evidence type="ECO:0000313" key="9">
    <source>
        <dbReference type="Ensembl" id="ENSLACP00000008874.1"/>
    </source>
</evidence>
<dbReference type="OMA" id="KHRFISI"/>
<dbReference type="SUPFAM" id="SSF57850">
    <property type="entry name" value="RING/U-box"/>
    <property type="match status" value="1"/>
</dbReference>
<dbReference type="Pfam" id="PF00622">
    <property type="entry name" value="SPRY"/>
    <property type="match status" value="1"/>
</dbReference>
<name>H3AGV3_LATCH</name>
<dbReference type="SMART" id="SM00589">
    <property type="entry name" value="PRY"/>
    <property type="match status" value="1"/>
</dbReference>
<keyword evidence="1" id="KW-0479">Metal-binding</keyword>
<dbReference type="InterPro" id="IPR003879">
    <property type="entry name" value="Butyrophylin_SPRY"/>
</dbReference>
<evidence type="ECO:0000256" key="4">
    <source>
        <dbReference type="PROSITE-ProRule" id="PRU00024"/>
    </source>
</evidence>
<dbReference type="PANTHER" id="PTHR24103">
    <property type="entry name" value="E3 UBIQUITIN-PROTEIN LIGASE TRIM"/>
    <property type="match status" value="1"/>
</dbReference>
<keyword evidence="10" id="KW-1185">Reference proteome</keyword>
<evidence type="ECO:0000313" key="10">
    <source>
        <dbReference type="Proteomes" id="UP000008672"/>
    </source>
</evidence>
<dbReference type="eggNOG" id="KOG2177">
    <property type="taxonomic scope" value="Eukaryota"/>
</dbReference>
<evidence type="ECO:0008006" key="11">
    <source>
        <dbReference type="Google" id="ProtNLM"/>
    </source>
</evidence>
<feature type="domain" description="B30.2/SPRY" evidence="8">
    <location>
        <begin position="266"/>
        <end position="459"/>
    </location>
</feature>
<dbReference type="SMART" id="SM00336">
    <property type="entry name" value="BBOX"/>
    <property type="match status" value="1"/>
</dbReference>
<dbReference type="GeneTree" id="ENSGT00970000193390"/>
<evidence type="ECO:0000256" key="5">
    <source>
        <dbReference type="SAM" id="Coils"/>
    </source>
</evidence>
<dbReference type="Pfam" id="PF15227">
    <property type="entry name" value="zf-C3HC4_4"/>
    <property type="match status" value="1"/>
</dbReference>
<accession>H3AGV3</accession>
<dbReference type="Gene3D" id="3.30.40.10">
    <property type="entry name" value="Zinc/RING finger domain, C3HC4 (zinc finger)"/>
    <property type="match status" value="1"/>
</dbReference>
<dbReference type="Bgee" id="ENSLACG00000007838">
    <property type="expression patterns" value="Expressed in mesonephros and 2 other cell types or tissues"/>
</dbReference>
<dbReference type="InterPro" id="IPR013083">
    <property type="entry name" value="Znf_RING/FYVE/PHD"/>
</dbReference>
<dbReference type="PROSITE" id="PS00518">
    <property type="entry name" value="ZF_RING_1"/>
    <property type="match status" value="1"/>
</dbReference>
<dbReference type="SUPFAM" id="SSF57845">
    <property type="entry name" value="B-box zinc-binding domain"/>
    <property type="match status" value="1"/>
</dbReference>
<dbReference type="EMBL" id="AFYH01223077">
    <property type="status" value="NOT_ANNOTATED_CDS"/>
    <property type="molecule type" value="Genomic_DNA"/>
</dbReference>
<feature type="coiled-coil region" evidence="5">
    <location>
        <begin position="188"/>
        <end position="219"/>
    </location>
</feature>
<dbReference type="Ensembl" id="ENSLACT00000008943.1">
    <property type="protein sequence ID" value="ENSLACP00000008874.1"/>
    <property type="gene ID" value="ENSLACG00000007838.1"/>
</dbReference>
<feature type="domain" description="RING-type" evidence="6">
    <location>
        <begin position="11"/>
        <end position="51"/>
    </location>
</feature>
<dbReference type="SUPFAM" id="SSF49899">
    <property type="entry name" value="Concanavalin A-like lectins/glucanases"/>
    <property type="match status" value="1"/>
</dbReference>
<sequence length="459" mass="53091">QSKSLKEDLTCWVCHDFFRDPVTLHCGHNFCQACVCEYWKIKAIKCRPVCRAVSSSHDLKINCAFRNITESVKKETAVKSEGICSEHEEQFKLFCLEDQELICTVCQTSKKHNHKFRPIKEAASEYKEEVKTALTSLRDTQKKRIKVKEEHDKLLKHIMDQAKITETQIKEDFVKLHLFLYAEEWDLLVDLKKEEEEKEQKMREKIKSISEEITSLSNTIMDIKKMKDQEELSFLMDFLVGFFRAACTYEEPKIPSRVLIDVPKYLGNLQYRVWQKMLTIINAVAVTLDPNTAASSLAVSEDLTTVTFRFTNNILADIPERFDYCVSVLGSEGFTSGRHRWVVDVGNKTGWDLGVAKESINRKGEVILNPKYGYWTIALRDEEYYGCTKGWTELDLENSPKKILISLDYEAGEVSFFNADDMSCIYIFTDNFTEKLYPFFSPCNNNDGKNPEPLHICPL</sequence>
<evidence type="ECO:0000256" key="1">
    <source>
        <dbReference type="ARBA" id="ARBA00022723"/>
    </source>
</evidence>
<dbReference type="InterPro" id="IPR001841">
    <property type="entry name" value="Znf_RING"/>
</dbReference>
<evidence type="ECO:0000259" key="7">
    <source>
        <dbReference type="PROSITE" id="PS50119"/>
    </source>
</evidence>